<evidence type="ECO:0000256" key="2">
    <source>
        <dbReference type="ARBA" id="ARBA00022617"/>
    </source>
</evidence>
<dbReference type="Pfam" id="PF01322">
    <property type="entry name" value="Cytochrom_C_2"/>
    <property type="match status" value="1"/>
</dbReference>
<keyword evidence="5 6" id="KW-0408">Iron</keyword>
<evidence type="ECO:0000256" key="6">
    <source>
        <dbReference type="PIRSR" id="PIRSR000027-1"/>
    </source>
</evidence>
<dbReference type="GO" id="GO:0009055">
    <property type="term" value="F:electron transfer activity"/>
    <property type="evidence" value="ECO:0007669"/>
    <property type="project" value="InterPro"/>
</dbReference>
<keyword evidence="2 7" id="KW-0349">Heme</keyword>
<dbReference type="EMBL" id="JAAAMJ010000001">
    <property type="protein sequence ID" value="NDV85798.1"/>
    <property type="molecule type" value="Genomic_DNA"/>
</dbReference>
<keyword evidence="10" id="KW-1185">Reference proteome</keyword>
<organism evidence="9 10">
    <name type="scientific">Aurantimonas aggregata</name>
    <dbReference type="NCBI Taxonomy" id="2047720"/>
    <lineage>
        <taxon>Bacteria</taxon>
        <taxon>Pseudomonadati</taxon>
        <taxon>Pseudomonadota</taxon>
        <taxon>Alphaproteobacteria</taxon>
        <taxon>Hyphomicrobiales</taxon>
        <taxon>Aurantimonadaceae</taxon>
        <taxon>Aurantimonas</taxon>
    </lineage>
</organism>
<dbReference type="SUPFAM" id="SSF47175">
    <property type="entry name" value="Cytochromes"/>
    <property type="match status" value="1"/>
</dbReference>
<evidence type="ECO:0000256" key="5">
    <source>
        <dbReference type="ARBA" id="ARBA00023004"/>
    </source>
</evidence>
<evidence type="ECO:0000313" key="10">
    <source>
        <dbReference type="Proteomes" id="UP000476332"/>
    </source>
</evidence>
<keyword evidence="4" id="KW-0249">Electron transport</keyword>
<evidence type="ECO:0000313" key="9">
    <source>
        <dbReference type="EMBL" id="NDV85798.1"/>
    </source>
</evidence>
<evidence type="ECO:0000256" key="1">
    <source>
        <dbReference type="ARBA" id="ARBA00022448"/>
    </source>
</evidence>
<evidence type="ECO:0000256" key="3">
    <source>
        <dbReference type="ARBA" id="ARBA00022723"/>
    </source>
</evidence>
<dbReference type="Gene3D" id="1.20.120.10">
    <property type="entry name" value="Cytochrome c/b562"/>
    <property type="match status" value="1"/>
</dbReference>
<sequence length="154" mass="16627">MQARFLTIAVALATLGASLAALPAGAQNTDPIKQRQELMKENGRSAKGAGEMIKGEAAFDPATAATIFTEMHDVAMEFGEYFPEDSKTGEDTEAAPAIWERPAEFQAALVKFQEDTQAAIDAAPQDVEAFRQAFGRVAENCKGCHEEFRIDKDG</sequence>
<dbReference type="InterPro" id="IPR012127">
    <property type="entry name" value="Cyt_c_prime"/>
</dbReference>
<evidence type="ECO:0000256" key="4">
    <source>
        <dbReference type="ARBA" id="ARBA00022982"/>
    </source>
</evidence>
<dbReference type="GO" id="GO:0005506">
    <property type="term" value="F:iron ion binding"/>
    <property type="evidence" value="ECO:0007669"/>
    <property type="project" value="InterPro"/>
</dbReference>
<evidence type="ECO:0000256" key="7">
    <source>
        <dbReference type="PIRSR" id="PIRSR000027-2"/>
    </source>
</evidence>
<comment type="PTM">
    <text evidence="7">Binds 1 heme group per subunit.</text>
</comment>
<accession>A0A6L9MDS1</accession>
<dbReference type="GO" id="GO:0042597">
    <property type="term" value="C:periplasmic space"/>
    <property type="evidence" value="ECO:0007669"/>
    <property type="project" value="InterPro"/>
</dbReference>
<keyword evidence="8" id="KW-0732">Signal</keyword>
<proteinExistence type="predicted"/>
<feature type="binding site" description="covalent" evidence="7">
    <location>
        <position position="144"/>
    </location>
    <ligand>
        <name>heme c</name>
        <dbReference type="ChEBI" id="CHEBI:61717"/>
    </ligand>
</feature>
<keyword evidence="3 6" id="KW-0479">Metal-binding</keyword>
<feature type="signal peptide" evidence="8">
    <location>
        <begin position="1"/>
        <end position="26"/>
    </location>
</feature>
<comment type="caution">
    <text evidence="9">The sequence shown here is derived from an EMBL/GenBank/DDBJ whole genome shotgun (WGS) entry which is preliminary data.</text>
</comment>
<dbReference type="InterPro" id="IPR002321">
    <property type="entry name" value="Cyt_c_II"/>
</dbReference>
<feature type="binding site" description="axial binding residue" evidence="6">
    <location>
        <position position="145"/>
    </location>
    <ligand>
        <name>heme c</name>
        <dbReference type="ChEBI" id="CHEBI:61717"/>
    </ligand>
    <ligandPart>
        <name>Fe</name>
        <dbReference type="ChEBI" id="CHEBI:18248"/>
    </ligandPart>
</feature>
<reference evidence="9 10" key="1">
    <citation type="submission" date="2020-01" db="EMBL/GenBank/DDBJ databases">
        <title>Genomes of bacteria type strains.</title>
        <authorList>
            <person name="Chen J."/>
            <person name="Zhu S."/>
            <person name="Chen J."/>
        </authorList>
    </citation>
    <scope>NUCLEOTIDE SEQUENCE [LARGE SCALE GENOMIC DNA]</scope>
    <source>
        <strain evidence="9 10">KCTC 52919</strain>
    </source>
</reference>
<dbReference type="PIRSF" id="PIRSF000027">
    <property type="entry name" value="Cytc_c_prime"/>
    <property type="match status" value="1"/>
</dbReference>
<gene>
    <name evidence="9" type="ORF">GTW51_03680</name>
</gene>
<dbReference type="GO" id="GO:0020037">
    <property type="term" value="F:heme binding"/>
    <property type="evidence" value="ECO:0007669"/>
    <property type="project" value="InterPro"/>
</dbReference>
<name>A0A6L9MDS1_9HYPH</name>
<dbReference type="GO" id="GO:0022900">
    <property type="term" value="P:electron transport chain"/>
    <property type="evidence" value="ECO:0007669"/>
    <property type="project" value="InterPro"/>
</dbReference>
<keyword evidence="1" id="KW-0813">Transport</keyword>
<dbReference type="InterPro" id="IPR010980">
    <property type="entry name" value="Cyt_c/b562"/>
</dbReference>
<dbReference type="PROSITE" id="PS51009">
    <property type="entry name" value="CYTCII"/>
    <property type="match status" value="1"/>
</dbReference>
<feature type="chain" id="PRO_5026652955" evidence="8">
    <location>
        <begin position="27"/>
        <end position="154"/>
    </location>
</feature>
<feature type="binding site" description="covalent" evidence="7">
    <location>
        <position position="141"/>
    </location>
    <ligand>
        <name>heme c</name>
        <dbReference type="ChEBI" id="CHEBI:61717"/>
    </ligand>
</feature>
<dbReference type="RefSeq" id="WP_163042495.1">
    <property type="nucleotide sequence ID" value="NZ_JAAAMJ010000001.1"/>
</dbReference>
<evidence type="ECO:0000256" key="8">
    <source>
        <dbReference type="SAM" id="SignalP"/>
    </source>
</evidence>
<dbReference type="AlphaFoldDB" id="A0A6L9MDS1"/>
<protein>
    <submittedName>
        <fullName evidence="9">Cytochrome c</fullName>
    </submittedName>
</protein>
<dbReference type="Proteomes" id="UP000476332">
    <property type="component" value="Unassembled WGS sequence"/>
</dbReference>